<proteinExistence type="predicted"/>
<dbReference type="Proteomes" id="UP001586593">
    <property type="component" value="Unassembled WGS sequence"/>
</dbReference>
<organism evidence="1 2">
    <name type="scientific">Phialemonium thermophilum</name>
    <dbReference type="NCBI Taxonomy" id="223376"/>
    <lineage>
        <taxon>Eukaryota</taxon>
        <taxon>Fungi</taxon>
        <taxon>Dikarya</taxon>
        <taxon>Ascomycota</taxon>
        <taxon>Pezizomycotina</taxon>
        <taxon>Sordariomycetes</taxon>
        <taxon>Sordariomycetidae</taxon>
        <taxon>Cephalothecales</taxon>
        <taxon>Cephalothecaceae</taxon>
        <taxon>Phialemonium</taxon>
    </lineage>
</organism>
<evidence type="ECO:0000313" key="2">
    <source>
        <dbReference type="Proteomes" id="UP001586593"/>
    </source>
</evidence>
<sequence length="102" mass="11134">MQRGSPGCLLLLRAAGTSRSSAAQSCLNLTPQRIRIRVRAVADLGACKNHCPSAPKTVSLLISQDAAQQKHHRPALNVEEYTIRTCLERIARNTLQEVLVCS</sequence>
<reference evidence="1 2" key="1">
    <citation type="journal article" date="2024" name="Commun. Biol.">
        <title>Comparative genomic analysis of thermophilic fungi reveals convergent evolutionary adaptations and gene losses.</title>
        <authorList>
            <person name="Steindorff A.S."/>
            <person name="Aguilar-Pontes M.V."/>
            <person name="Robinson A.J."/>
            <person name="Andreopoulos B."/>
            <person name="LaButti K."/>
            <person name="Kuo A."/>
            <person name="Mondo S."/>
            <person name="Riley R."/>
            <person name="Otillar R."/>
            <person name="Haridas S."/>
            <person name="Lipzen A."/>
            <person name="Grimwood J."/>
            <person name="Schmutz J."/>
            <person name="Clum A."/>
            <person name="Reid I.D."/>
            <person name="Moisan M.C."/>
            <person name="Butler G."/>
            <person name="Nguyen T.T.M."/>
            <person name="Dewar K."/>
            <person name="Conant G."/>
            <person name="Drula E."/>
            <person name="Henrissat B."/>
            <person name="Hansel C."/>
            <person name="Singer S."/>
            <person name="Hutchinson M.I."/>
            <person name="de Vries R.P."/>
            <person name="Natvig D.O."/>
            <person name="Powell A.J."/>
            <person name="Tsang A."/>
            <person name="Grigoriev I.V."/>
        </authorList>
    </citation>
    <scope>NUCLEOTIDE SEQUENCE [LARGE SCALE GENOMIC DNA]</scope>
    <source>
        <strain evidence="1 2">ATCC 24622</strain>
    </source>
</reference>
<gene>
    <name evidence="1" type="ORF">VTK73DRAFT_9052</name>
</gene>
<evidence type="ECO:0000313" key="1">
    <source>
        <dbReference type="EMBL" id="KAL1853237.1"/>
    </source>
</evidence>
<accession>A0ABR3W525</accession>
<protein>
    <submittedName>
        <fullName evidence="1">Uncharacterized protein</fullName>
    </submittedName>
</protein>
<dbReference type="EMBL" id="JAZHXJ010000710">
    <property type="protein sequence ID" value="KAL1853237.1"/>
    <property type="molecule type" value="Genomic_DNA"/>
</dbReference>
<name>A0ABR3W525_9PEZI</name>
<keyword evidence="2" id="KW-1185">Reference proteome</keyword>
<comment type="caution">
    <text evidence="1">The sequence shown here is derived from an EMBL/GenBank/DDBJ whole genome shotgun (WGS) entry which is preliminary data.</text>
</comment>